<reference evidence="2" key="1">
    <citation type="submission" date="2022-01" db="EMBL/GenBank/DDBJ databases">
        <authorList>
            <person name="King R."/>
        </authorList>
    </citation>
    <scope>NUCLEOTIDE SEQUENCE</scope>
</reference>
<gene>
    <name evidence="2" type="ORF">DIABBA_LOCUS9848</name>
</gene>
<keyword evidence="3" id="KW-1185">Reference proteome</keyword>
<organism evidence="2 3">
    <name type="scientific">Diabrotica balteata</name>
    <name type="common">Banded cucumber beetle</name>
    <dbReference type="NCBI Taxonomy" id="107213"/>
    <lineage>
        <taxon>Eukaryota</taxon>
        <taxon>Metazoa</taxon>
        <taxon>Ecdysozoa</taxon>
        <taxon>Arthropoda</taxon>
        <taxon>Hexapoda</taxon>
        <taxon>Insecta</taxon>
        <taxon>Pterygota</taxon>
        <taxon>Neoptera</taxon>
        <taxon>Endopterygota</taxon>
        <taxon>Coleoptera</taxon>
        <taxon>Polyphaga</taxon>
        <taxon>Cucujiformia</taxon>
        <taxon>Chrysomeloidea</taxon>
        <taxon>Chrysomelidae</taxon>
        <taxon>Galerucinae</taxon>
        <taxon>Diabroticina</taxon>
        <taxon>Diabroticites</taxon>
        <taxon>Diabrotica</taxon>
    </lineage>
</organism>
<proteinExistence type="predicted"/>
<evidence type="ECO:0000313" key="2">
    <source>
        <dbReference type="EMBL" id="CAG9836789.1"/>
    </source>
</evidence>
<dbReference type="AlphaFoldDB" id="A0A9N9T1T9"/>
<accession>A0A9N9T1T9</accession>
<name>A0A9N9T1T9_DIABA</name>
<protein>
    <submittedName>
        <fullName evidence="2">Uncharacterized protein</fullName>
    </submittedName>
</protein>
<dbReference type="Proteomes" id="UP001153709">
    <property type="component" value="Chromosome 6"/>
</dbReference>
<sequence length="258" mass="29790">MTDYIGLRSKLYTTKVSITDDEIEKMRGELEEQQYEDDYRNYYTKNGVLVQPHCGGRPKENEEIDKLIDGTLKEGEEQGEAAAEEDILDIFGEEPLYELDGLECNEEIDKLIDGTLKEGEEQGEAAAEEAILDILGEESLYELDGKDSSEEEDQTTTPPPPKKKRHLNKNFKNFMCLLFYTFTVKTTYNRTIKSLENHYSITGSRCENNVHSAKGKITIFYEYFHRFTLVHIQVLDVKYLSIYRKLQLKQVALTIIIT</sequence>
<evidence type="ECO:0000313" key="3">
    <source>
        <dbReference type="Proteomes" id="UP001153709"/>
    </source>
</evidence>
<dbReference type="EMBL" id="OU898281">
    <property type="protein sequence ID" value="CAG9836789.1"/>
    <property type="molecule type" value="Genomic_DNA"/>
</dbReference>
<evidence type="ECO:0000256" key="1">
    <source>
        <dbReference type="SAM" id="MobiDB-lite"/>
    </source>
</evidence>
<feature type="region of interest" description="Disordered" evidence="1">
    <location>
        <begin position="144"/>
        <end position="165"/>
    </location>
</feature>